<dbReference type="GO" id="GO:0005524">
    <property type="term" value="F:ATP binding"/>
    <property type="evidence" value="ECO:0007669"/>
    <property type="project" value="UniProtKB-UniRule"/>
</dbReference>
<dbReference type="SUPFAM" id="SSF55821">
    <property type="entry name" value="YrdC/RibB"/>
    <property type="match status" value="1"/>
</dbReference>
<dbReference type="FunFam" id="3.90.870.10:FF:000004">
    <property type="entry name" value="Threonylcarbamoyl-AMP synthase"/>
    <property type="match status" value="1"/>
</dbReference>
<dbReference type="InterPro" id="IPR006070">
    <property type="entry name" value="Sua5-like_dom"/>
</dbReference>
<reference evidence="11" key="1">
    <citation type="journal article" date="2014" name="Int. J. Syst. Evol. Microbiol.">
        <title>Complete genome sequence of Corynebacterium casei LMG S-19264T (=DSM 44701T), isolated from a smear-ripened cheese.</title>
        <authorList>
            <consortium name="US DOE Joint Genome Institute (JGI-PGF)"/>
            <person name="Walter F."/>
            <person name="Albersmeier A."/>
            <person name="Kalinowski J."/>
            <person name="Ruckert C."/>
        </authorList>
    </citation>
    <scope>NUCLEOTIDE SEQUENCE</scope>
    <source>
        <strain evidence="11">JCM 30804</strain>
    </source>
</reference>
<evidence type="ECO:0000256" key="6">
    <source>
        <dbReference type="ARBA" id="ARBA00022741"/>
    </source>
</evidence>
<evidence type="ECO:0000256" key="2">
    <source>
        <dbReference type="ARBA" id="ARBA00022490"/>
    </source>
</evidence>
<gene>
    <name evidence="9 11" type="primary">tsaC</name>
    <name evidence="11" type="ORF">GCM10009332_31440</name>
</gene>
<dbReference type="NCBIfam" id="TIGR00057">
    <property type="entry name" value="L-threonylcarbamoyladenylate synthase"/>
    <property type="match status" value="1"/>
</dbReference>
<protein>
    <recommendedName>
        <fullName evidence="9">Threonylcarbamoyl-AMP synthase</fullName>
        <shortName evidence="9">TC-AMP synthase</shortName>
        <ecNumber evidence="9">2.7.7.87</ecNumber>
    </recommendedName>
    <alternativeName>
        <fullName evidence="9">L-threonylcarbamoyladenylate synthase</fullName>
    </alternativeName>
    <alternativeName>
        <fullName evidence="9">t(6)A37 threonylcarbamoyladenosine biosynthesis protein TsaC</fullName>
    </alternativeName>
    <alternativeName>
        <fullName evidence="9">tRNA threonylcarbamoyladenosine biosynthesis protein TsaC</fullName>
    </alternativeName>
</protein>
<comment type="catalytic activity">
    <reaction evidence="8 9">
        <text>L-threonine + hydrogencarbonate + ATP = L-threonylcarbamoyladenylate + diphosphate + H2O</text>
        <dbReference type="Rhea" id="RHEA:36407"/>
        <dbReference type="ChEBI" id="CHEBI:15377"/>
        <dbReference type="ChEBI" id="CHEBI:17544"/>
        <dbReference type="ChEBI" id="CHEBI:30616"/>
        <dbReference type="ChEBI" id="CHEBI:33019"/>
        <dbReference type="ChEBI" id="CHEBI:57926"/>
        <dbReference type="ChEBI" id="CHEBI:73682"/>
        <dbReference type="EC" id="2.7.7.87"/>
    </reaction>
</comment>
<evidence type="ECO:0000256" key="7">
    <source>
        <dbReference type="ARBA" id="ARBA00022840"/>
    </source>
</evidence>
<reference evidence="11" key="2">
    <citation type="submission" date="2020-09" db="EMBL/GenBank/DDBJ databases">
        <authorList>
            <person name="Sun Q."/>
            <person name="Ohkuma M."/>
        </authorList>
    </citation>
    <scope>NUCLEOTIDE SEQUENCE</scope>
    <source>
        <strain evidence="11">JCM 30804</strain>
    </source>
</reference>
<dbReference type="Pfam" id="PF01300">
    <property type="entry name" value="Sua5_yciO_yrdC"/>
    <property type="match status" value="1"/>
</dbReference>
<dbReference type="Proteomes" id="UP000613743">
    <property type="component" value="Unassembled WGS sequence"/>
</dbReference>
<evidence type="ECO:0000256" key="8">
    <source>
        <dbReference type="ARBA" id="ARBA00048366"/>
    </source>
</evidence>
<dbReference type="Gene3D" id="3.90.870.10">
    <property type="entry name" value="DHBP synthase"/>
    <property type="match status" value="1"/>
</dbReference>
<dbReference type="RefSeq" id="WP_188922714.1">
    <property type="nucleotide sequence ID" value="NZ_BMPZ01000012.1"/>
</dbReference>
<evidence type="ECO:0000259" key="10">
    <source>
        <dbReference type="PROSITE" id="PS51163"/>
    </source>
</evidence>
<dbReference type="GO" id="GO:0006450">
    <property type="term" value="P:regulation of translational fidelity"/>
    <property type="evidence" value="ECO:0007669"/>
    <property type="project" value="TreeGrafter"/>
</dbReference>
<comment type="subcellular location">
    <subcellularLocation>
        <location evidence="1 9">Cytoplasm</location>
    </subcellularLocation>
</comment>
<organism evidence="11 12">
    <name type="scientific">Shewanella gelidii</name>
    <dbReference type="NCBI Taxonomy" id="1642821"/>
    <lineage>
        <taxon>Bacteria</taxon>
        <taxon>Pseudomonadati</taxon>
        <taxon>Pseudomonadota</taxon>
        <taxon>Gammaproteobacteria</taxon>
        <taxon>Alteromonadales</taxon>
        <taxon>Shewanellaceae</taxon>
        <taxon>Shewanella</taxon>
    </lineage>
</organism>
<dbReference type="AlphaFoldDB" id="A0A917JXR5"/>
<dbReference type="GO" id="GO:0003725">
    <property type="term" value="F:double-stranded RNA binding"/>
    <property type="evidence" value="ECO:0007669"/>
    <property type="project" value="InterPro"/>
</dbReference>
<keyword evidence="7 9" id="KW-0067">ATP-binding</keyword>
<dbReference type="EC" id="2.7.7.87" evidence="9"/>
<comment type="similarity">
    <text evidence="9">Belongs to the SUA5 family. TsaC subfamily.</text>
</comment>
<evidence type="ECO:0000313" key="11">
    <source>
        <dbReference type="EMBL" id="GGI91859.1"/>
    </source>
</evidence>
<dbReference type="GO" id="GO:0061710">
    <property type="term" value="F:L-threonylcarbamoyladenylate synthase"/>
    <property type="evidence" value="ECO:0007669"/>
    <property type="project" value="UniProtKB-EC"/>
</dbReference>
<comment type="function">
    <text evidence="9">Required for the formation of a threonylcarbamoyl group on adenosine at position 37 (t(6)A37) in tRNAs that read codons beginning with adenine. Catalyzes the conversion of L-threonine, HCO(3)(-)/CO(2) and ATP to give threonylcarbamoyl-AMP (TC-AMP) as the acyladenylate intermediate, with the release of diphosphate.</text>
</comment>
<evidence type="ECO:0000313" key="12">
    <source>
        <dbReference type="Proteomes" id="UP000613743"/>
    </source>
</evidence>
<keyword evidence="6 9" id="KW-0547">Nucleotide-binding</keyword>
<dbReference type="HAMAP" id="MF_01852">
    <property type="entry name" value="TsaC"/>
    <property type="match status" value="1"/>
</dbReference>
<dbReference type="InterPro" id="IPR017945">
    <property type="entry name" value="DHBP_synth_RibB-like_a/b_dom"/>
</dbReference>
<dbReference type="InterPro" id="IPR023535">
    <property type="entry name" value="TC-AMP_synthase"/>
</dbReference>
<dbReference type="EMBL" id="BMPZ01000012">
    <property type="protein sequence ID" value="GGI91859.1"/>
    <property type="molecule type" value="Genomic_DNA"/>
</dbReference>
<keyword evidence="2 9" id="KW-0963">Cytoplasm</keyword>
<feature type="domain" description="YrdC-like" evidence="10">
    <location>
        <begin position="3"/>
        <end position="186"/>
    </location>
</feature>
<dbReference type="PROSITE" id="PS51163">
    <property type="entry name" value="YRDC"/>
    <property type="match status" value="1"/>
</dbReference>
<evidence type="ECO:0000256" key="9">
    <source>
        <dbReference type="HAMAP-Rule" id="MF_01852"/>
    </source>
</evidence>
<keyword evidence="4 9" id="KW-0819">tRNA processing</keyword>
<keyword evidence="12" id="KW-1185">Reference proteome</keyword>
<comment type="caution">
    <text evidence="11">The sequence shown here is derived from an EMBL/GenBank/DDBJ whole genome shotgun (WGS) entry which is preliminary data.</text>
</comment>
<keyword evidence="5 9" id="KW-0548">Nucleotidyltransferase</keyword>
<dbReference type="GO" id="GO:0002949">
    <property type="term" value="P:tRNA threonylcarbamoyladenosine modification"/>
    <property type="evidence" value="ECO:0007669"/>
    <property type="project" value="UniProtKB-UniRule"/>
</dbReference>
<dbReference type="GO" id="GO:0000049">
    <property type="term" value="F:tRNA binding"/>
    <property type="evidence" value="ECO:0007669"/>
    <property type="project" value="TreeGrafter"/>
</dbReference>
<keyword evidence="3 9" id="KW-0808">Transferase</keyword>
<evidence type="ECO:0000256" key="3">
    <source>
        <dbReference type="ARBA" id="ARBA00022679"/>
    </source>
</evidence>
<name>A0A917JXR5_9GAMM</name>
<dbReference type="PANTHER" id="PTHR17490">
    <property type="entry name" value="SUA5"/>
    <property type="match status" value="1"/>
</dbReference>
<dbReference type="InterPro" id="IPR050156">
    <property type="entry name" value="TC-AMP_synthase_SUA5"/>
</dbReference>
<evidence type="ECO:0000256" key="5">
    <source>
        <dbReference type="ARBA" id="ARBA00022695"/>
    </source>
</evidence>
<evidence type="ECO:0000256" key="1">
    <source>
        <dbReference type="ARBA" id="ARBA00004496"/>
    </source>
</evidence>
<proteinExistence type="inferred from homology"/>
<evidence type="ECO:0000256" key="4">
    <source>
        <dbReference type="ARBA" id="ARBA00022694"/>
    </source>
</evidence>
<accession>A0A917JXR5</accession>
<dbReference type="PANTHER" id="PTHR17490:SF18">
    <property type="entry name" value="THREONYLCARBAMOYL-AMP SYNTHASE"/>
    <property type="match status" value="1"/>
</dbReference>
<dbReference type="GO" id="GO:0005737">
    <property type="term" value="C:cytoplasm"/>
    <property type="evidence" value="ECO:0007669"/>
    <property type="project" value="UniProtKB-SubCell"/>
</dbReference>
<sequence length="186" mass="20005">MLHLSPSQASSTLDAGGVIAYPTEAVFGLGCDPNNRDAIEKILQLKRRPWEKGLILVASDMQQLDAYVDFSALTLAQLAETQAKWPGPFTFLMPKSKTLLPLLCGQFETIAVRVSAHPVVREICDHFGGAIVSTSANHAGEEPALTVAEIESIFEHEIDAVITGALGDNPQPSTIIDIQTGKILRS</sequence>